<accession>H0UMA2</accession>
<evidence type="ECO:0000256" key="2">
    <source>
        <dbReference type="ARBA" id="ARBA00022448"/>
    </source>
</evidence>
<keyword evidence="2" id="KW-0813">Transport</keyword>
<evidence type="ECO:0000313" key="5">
    <source>
        <dbReference type="Proteomes" id="UP000003806"/>
    </source>
</evidence>
<dbReference type="Proteomes" id="UP000003806">
    <property type="component" value="Chromosome"/>
</dbReference>
<dbReference type="PANTHER" id="PTHR38682">
    <property type="entry name" value="V-TYPE ATP SYNTHASE SUBUNIT C"/>
    <property type="match status" value="1"/>
</dbReference>
<dbReference type="InterPro" id="IPR050873">
    <property type="entry name" value="V-ATPase_V0D/AC39_subunit"/>
</dbReference>
<organism evidence="4 5">
    <name type="scientific">Jonquetella anthropi DSM 22815</name>
    <dbReference type="NCBI Taxonomy" id="885272"/>
    <lineage>
        <taxon>Bacteria</taxon>
        <taxon>Thermotogati</taxon>
        <taxon>Synergistota</taxon>
        <taxon>Synergistia</taxon>
        <taxon>Synergistales</taxon>
        <taxon>Dethiosulfovibrionaceae</taxon>
        <taxon>Jonquetella</taxon>
    </lineage>
</organism>
<dbReference type="InterPro" id="IPR044911">
    <property type="entry name" value="V-type_ATPase_csu/dsu_dom_3"/>
</dbReference>
<dbReference type="GO" id="GO:0046961">
    <property type="term" value="F:proton-transporting ATPase activity, rotational mechanism"/>
    <property type="evidence" value="ECO:0007669"/>
    <property type="project" value="InterPro"/>
</dbReference>
<evidence type="ECO:0000313" key="4">
    <source>
        <dbReference type="EMBL" id="EHM12575.1"/>
    </source>
</evidence>
<dbReference type="STRING" id="885272.JonanDRAFT_0148"/>
<dbReference type="Pfam" id="PF01992">
    <property type="entry name" value="vATP-synt_AC39"/>
    <property type="match status" value="1"/>
</dbReference>
<dbReference type="HOGENOM" id="CLU_059311_1_0_0"/>
<dbReference type="OrthoDB" id="1653at2"/>
<dbReference type="Gene3D" id="1.10.132.50">
    <property type="entry name" value="ATP synthase (C/AC39) subunit, domain 3"/>
    <property type="match status" value="1"/>
</dbReference>
<sequence>MASKKDYGYAVARLKAMEDRLLDEAFFARLLESQSLEAAIKALSETHYSAAFMELKSPSDFDSAIDGELARTYRDVASFVPDEALVTLCRLLYDVHNAKVVMKGAMMSDGGTGRRLDLLSPLGSMDTDGLVLTLEGGEWGKLPWNLGECCRQAQGHWDQHHDMQAVECLIDRGYYRALLDIASGLDMDLVTAWAKARIDGDNVKSLLRLSRLQLDPGAVEAFLHPGGTIDTPRLKSLLAEPVENWSRELQAHPIGRLLESFQEGGAFSTLVVRFERDLDDYISSVLAPSKFGTFEPANVVRYLWAREVETKNLRIVLVAVASGVNRETIRGLLRHV</sequence>
<name>H0UMA2_9BACT</name>
<keyword evidence="3" id="KW-0406">Ion transport</keyword>
<dbReference type="Gene3D" id="1.20.1690.10">
    <property type="entry name" value="V-type ATP synthase subunit C domain"/>
    <property type="match status" value="2"/>
</dbReference>
<dbReference type="EMBL" id="CM001376">
    <property type="protein sequence ID" value="EHM12575.1"/>
    <property type="molecule type" value="Genomic_DNA"/>
</dbReference>
<dbReference type="PANTHER" id="PTHR38682:SF1">
    <property type="entry name" value="V-TYPE ATP SYNTHASE SUBUNIT C"/>
    <property type="match status" value="1"/>
</dbReference>
<comment type="similarity">
    <text evidence="1">Belongs to the V-ATPase V0D/AC39 subunit family.</text>
</comment>
<reference evidence="4 5" key="1">
    <citation type="submission" date="2011-11" db="EMBL/GenBank/DDBJ databases">
        <title>The Noncontiguous Finished genome of Jonquetella anthropi DSM 22815.</title>
        <authorList>
            <consortium name="US DOE Joint Genome Institute (JGI-PGF)"/>
            <person name="Lucas S."/>
            <person name="Copeland A."/>
            <person name="Lapidus A."/>
            <person name="Glavina del Rio T."/>
            <person name="Dalin E."/>
            <person name="Tice H."/>
            <person name="Bruce D."/>
            <person name="Goodwin L."/>
            <person name="Pitluck S."/>
            <person name="Peters L."/>
            <person name="Mikhailova N."/>
            <person name="Held B."/>
            <person name="Kyrpides N."/>
            <person name="Mavromatis K."/>
            <person name="Ivanova N."/>
            <person name="Markowitz V."/>
            <person name="Cheng J.-F."/>
            <person name="Hugenholtz P."/>
            <person name="Woyke T."/>
            <person name="Wu D."/>
            <person name="Gronow S."/>
            <person name="Wellnitz S."/>
            <person name="Brambilla E."/>
            <person name="Klenk H.-P."/>
            <person name="Eisen J.A."/>
        </authorList>
    </citation>
    <scope>NUCLEOTIDE SEQUENCE [LARGE SCALE GENOMIC DNA]</scope>
    <source>
        <strain evidence="4 5">DSM 22815</strain>
    </source>
</reference>
<dbReference type="SUPFAM" id="SSF103486">
    <property type="entry name" value="V-type ATP synthase subunit C"/>
    <property type="match status" value="1"/>
</dbReference>
<dbReference type="RefSeq" id="WP_008522365.1">
    <property type="nucleotide sequence ID" value="NZ_CM001376.1"/>
</dbReference>
<dbReference type="InterPro" id="IPR002843">
    <property type="entry name" value="ATPase_V0-cplx_csu/dsu"/>
</dbReference>
<evidence type="ECO:0000256" key="3">
    <source>
        <dbReference type="ARBA" id="ARBA00023065"/>
    </source>
</evidence>
<dbReference type="eggNOG" id="COG1527">
    <property type="taxonomic scope" value="Bacteria"/>
</dbReference>
<protein>
    <submittedName>
        <fullName evidence="4">Vacuolar-type H+-ATPase subunit C</fullName>
    </submittedName>
</protein>
<dbReference type="InterPro" id="IPR036079">
    <property type="entry name" value="ATPase_csu/dsu_sf"/>
</dbReference>
<gene>
    <name evidence="4" type="ORF">JonanDRAFT_0148</name>
</gene>
<proteinExistence type="inferred from homology"/>
<keyword evidence="5" id="KW-1185">Reference proteome</keyword>
<dbReference type="AlphaFoldDB" id="H0UMA2"/>
<dbReference type="InterPro" id="IPR035067">
    <property type="entry name" value="V-type_ATPase_csu/dsu"/>
</dbReference>
<evidence type="ECO:0000256" key="1">
    <source>
        <dbReference type="ARBA" id="ARBA00006709"/>
    </source>
</evidence>